<feature type="transmembrane region" description="Helical" evidence="1">
    <location>
        <begin position="55"/>
        <end position="82"/>
    </location>
</feature>
<gene>
    <name evidence="3" type="ORF">OCL06_04150</name>
</gene>
<evidence type="ECO:0000256" key="1">
    <source>
        <dbReference type="SAM" id="Phobius"/>
    </source>
</evidence>
<evidence type="ECO:0000259" key="2">
    <source>
        <dbReference type="Pfam" id="PF14317"/>
    </source>
</evidence>
<dbReference type="InterPro" id="IPR025588">
    <property type="entry name" value="YcxB-like_C"/>
</dbReference>
<keyword evidence="4" id="KW-1185">Reference proteome</keyword>
<dbReference type="RefSeq" id="WP_218398315.1">
    <property type="nucleotide sequence ID" value="NZ_JAOTJC010000006.1"/>
</dbReference>
<keyword evidence="1" id="KW-1133">Transmembrane helix</keyword>
<reference evidence="4" key="1">
    <citation type="submission" date="2023-07" db="EMBL/GenBank/DDBJ databases">
        <title>Study on multiphase classification of strain Alteromonas salexigens isolated from the Yellow Sea.</title>
        <authorList>
            <person name="Sun L."/>
        </authorList>
    </citation>
    <scope>NUCLEOTIDE SEQUENCE [LARGE SCALE GENOMIC DNA]</scope>
    <source>
        <strain evidence="4">ASW11-19</strain>
    </source>
</reference>
<proteinExistence type="predicted"/>
<accession>A0ABT2VKM6</accession>
<dbReference type="EMBL" id="JAOTJC010000006">
    <property type="protein sequence ID" value="MCU7553789.1"/>
    <property type="molecule type" value="Genomic_DNA"/>
</dbReference>
<evidence type="ECO:0000313" key="4">
    <source>
        <dbReference type="Proteomes" id="UP001209257"/>
    </source>
</evidence>
<comment type="caution">
    <text evidence="3">The sequence shown here is derived from an EMBL/GenBank/DDBJ whole genome shotgun (WGS) entry which is preliminary data.</text>
</comment>
<protein>
    <submittedName>
        <fullName evidence="3">YcxB family protein</fullName>
    </submittedName>
</protein>
<organism evidence="3 4">
    <name type="scientific">Alteromonas salexigens</name>
    <dbReference type="NCBI Taxonomy" id="2982530"/>
    <lineage>
        <taxon>Bacteria</taxon>
        <taxon>Pseudomonadati</taxon>
        <taxon>Pseudomonadota</taxon>
        <taxon>Gammaproteobacteria</taxon>
        <taxon>Alteromonadales</taxon>
        <taxon>Alteromonadaceae</taxon>
        <taxon>Alteromonas/Salinimonas group</taxon>
        <taxon>Alteromonas</taxon>
    </lineage>
</organism>
<feature type="domain" description="YcxB-like C-terminal" evidence="2">
    <location>
        <begin position="98"/>
        <end position="155"/>
    </location>
</feature>
<dbReference type="Proteomes" id="UP001209257">
    <property type="component" value="Unassembled WGS sequence"/>
</dbReference>
<keyword evidence="1" id="KW-0812">Transmembrane</keyword>
<sequence>MEITTNIVRSDLLKLNLSVALRSKGTYYFILGISLLVLCFSFYKSGLPDSPVLWATAFFIALFSGFLGAALSFAINVFCLLIMSKQSNGVLGTHIYQISEAGLFEKTDANETLTKWSGVLSVKVHGPILYIQIAPGLFHTIPSRSFSDSKAFIDFANAARKFWEHA</sequence>
<name>A0ABT2VKM6_9ALTE</name>
<feature type="transmembrane region" description="Helical" evidence="1">
    <location>
        <begin position="25"/>
        <end position="43"/>
    </location>
</feature>
<dbReference type="Pfam" id="PF14317">
    <property type="entry name" value="YcxB"/>
    <property type="match status" value="1"/>
</dbReference>
<keyword evidence="1" id="KW-0472">Membrane</keyword>
<evidence type="ECO:0000313" key="3">
    <source>
        <dbReference type="EMBL" id="MCU7553789.1"/>
    </source>
</evidence>